<evidence type="ECO:0000313" key="3">
    <source>
        <dbReference type="Proteomes" id="UP000016496"/>
    </source>
</evidence>
<dbReference type="EMBL" id="AWSV01000179">
    <property type="protein sequence ID" value="ERI80941.1"/>
    <property type="molecule type" value="Genomic_DNA"/>
</dbReference>
<dbReference type="Proteomes" id="UP000016496">
    <property type="component" value="Unassembled WGS sequence"/>
</dbReference>
<keyword evidence="1" id="KW-1133">Transmembrane helix</keyword>
<dbReference type="HOGENOM" id="CLU_2840760_0_0_10"/>
<organism evidence="2 3">
    <name type="scientific">Bacteroides pyogenes F0041</name>
    <dbReference type="NCBI Taxonomy" id="1321819"/>
    <lineage>
        <taxon>Bacteria</taxon>
        <taxon>Pseudomonadati</taxon>
        <taxon>Bacteroidota</taxon>
        <taxon>Bacteroidia</taxon>
        <taxon>Bacteroidales</taxon>
        <taxon>Bacteroidaceae</taxon>
        <taxon>Bacteroides</taxon>
    </lineage>
</organism>
<evidence type="ECO:0000256" key="1">
    <source>
        <dbReference type="SAM" id="Phobius"/>
    </source>
</evidence>
<evidence type="ECO:0000313" key="2">
    <source>
        <dbReference type="EMBL" id="ERI80941.1"/>
    </source>
</evidence>
<protein>
    <submittedName>
        <fullName evidence="2">Uncharacterized protein</fullName>
    </submittedName>
</protein>
<dbReference type="AlphaFoldDB" id="U2DML6"/>
<keyword evidence="1" id="KW-0812">Transmembrane</keyword>
<accession>U2DML6</accession>
<feature type="transmembrane region" description="Helical" evidence="1">
    <location>
        <begin position="37"/>
        <end position="60"/>
    </location>
</feature>
<gene>
    <name evidence="2" type="ORF">HMPREF1981_03512</name>
</gene>
<proteinExistence type="predicted"/>
<name>U2DML6_9BACE</name>
<keyword evidence="1" id="KW-0472">Membrane</keyword>
<comment type="caution">
    <text evidence="2">The sequence shown here is derived from an EMBL/GenBank/DDBJ whole genome shotgun (WGS) entry which is preliminary data.</text>
</comment>
<sequence length="65" mass="7361">MTCKSLSILTNNHFYLHFLIDLFGNNKKGLTFANKKLKYIMIALHTSINLAILHIIRVVVVSSGM</sequence>
<reference evidence="2 3" key="1">
    <citation type="submission" date="2013-08" db="EMBL/GenBank/DDBJ databases">
        <authorList>
            <person name="Weinstock G."/>
            <person name="Sodergren E."/>
            <person name="Wylie T."/>
            <person name="Fulton L."/>
            <person name="Fulton R."/>
            <person name="Fronick C."/>
            <person name="O'Laughlin M."/>
            <person name="Godfrey J."/>
            <person name="Miner T."/>
            <person name="Herter B."/>
            <person name="Appelbaum E."/>
            <person name="Cordes M."/>
            <person name="Lek S."/>
            <person name="Wollam A."/>
            <person name="Pepin K.H."/>
            <person name="Palsikar V.B."/>
            <person name="Mitreva M."/>
            <person name="Wilson R.K."/>
        </authorList>
    </citation>
    <scope>NUCLEOTIDE SEQUENCE [LARGE SCALE GENOMIC DNA]</scope>
    <source>
        <strain evidence="2 3">F0041</strain>
    </source>
</reference>